<dbReference type="Pfam" id="PF13229">
    <property type="entry name" value="Beta_helix"/>
    <property type="match status" value="1"/>
</dbReference>
<dbReference type="PANTHER" id="PTHR40088">
    <property type="entry name" value="PECTATE LYASE (EUROFUNG)"/>
    <property type="match status" value="1"/>
</dbReference>
<dbReference type="InterPro" id="IPR011050">
    <property type="entry name" value="Pectin_lyase_fold/virulence"/>
</dbReference>
<accession>A0A9X2XP69</accession>
<comment type="cofactor">
    <cofactor evidence="1">
        <name>Ca(2+)</name>
        <dbReference type="ChEBI" id="CHEBI:29108"/>
    </cofactor>
</comment>
<comment type="similarity">
    <text evidence="8">Belongs to the polysaccharide lyase 9 family.</text>
</comment>
<dbReference type="GO" id="GO:0016837">
    <property type="term" value="F:carbon-oxygen lyase activity, acting on polysaccharides"/>
    <property type="evidence" value="ECO:0007669"/>
    <property type="project" value="TreeGrafter"/>
</dbReference>
<dbReference type="EMBL" id="JAOTIF010000009">
    <property type="protein sequence ID" value="MCU7550094.1"/>
    <property type="molecule type" value="Genomic_DNA"/>
</dbReference>
<evidence type="ECO:0000256" key="5">
    <source>
        <dbReference type="ARBA" id="ARBA00022729"/>
    </source>
</evidence>
<evidence type="ECO:0000256" key="6">
    <source>
        <dbReference type="ARBA" id="ARBA00022837"/>
    </source>
</evidence>
<keyword evidence="7" id="KW-0456">Lyase</keyword>
<evidence type="ECO:0000256" key="3">
    <source>
        <dbReference type="ARBA" id="ARBA00022525"/>
    </source>
</evidence>
<evidence type="ECO:0000256" key="1">
    <source>
        <dbReference type="ARBA" id="ARBA00001913"/>
    </source>
</evidence>
<keyword evidence="6" id="KW-0106">Calcium</keyword>
<dbReference type="Proteomes" id="UP001155483">
    <property type="component" value="Unassembled WGS sequence"/>
</dbReference>
<dbReference type="SUPFAM" id="SSF51126">
    <property type="entry name" value="Pectin lyase-like"/>
    <property type="match status" value="2"/>
</dbReference>
<evidence type="ECO:0000256" key="7">
    <source>
        <dbReference type="ARBA" id="ARBA00023239"/>
    </source>
</evidence>
<keyword evidence="4" id="KW-0479">Metal-binding</keyword>
<reference evidence="10" key="2">
    <citation type="submission" date="2023-04" db="EMBL/GenBank/DDBJ databases">
        <title>Paracnuella aquatica gen. nov., sp. nov., a member of the family Chitinophagaceae isolated from a hot spring.</title>
        <authorList>
            <person name="Wang C."/>
        </authorList>
    </citation>
    <scope>NUCLEOTIDE SEQUENCE</scope>
    <source>
        <strain evidence="10">LB-8</strain>
    </source>
</reference>
<evidence type="ECO:0000259" key="9">
    <source>
        <dbReference type="Pfam" id="PF13229"/>
    </source>
</evidence>
<keyword evidence="11" id="KW-1185">Reference proteome</keyword>
<evidence type="ECO:0000313" key="10">
    <source>
        <dbReference type="EMBL" id="MCU7550094.1"/>
    </source>
</evidence>
<dbReference type="InterPro" id="IPR006626">
    <property type="entry name" value="PbH1"/>
</dbReference>
<comment type="caution">
    <text evidence="10">The sequence shown here is derived from an EMBL/GenBank/DDBJ whole genome shotgun (WGS) entry which is preliminary data.</text>
</comment>
<dbReference type="InterPro" id="IPR052052">
    <property type="entry name" value="Polysaccharide_Lyase_9"/>
</dbReference>
<proteinExistence type="inferred from homology"/>
<gene>
    <name evidence="10" type="ORF">OCK74_13300</name>
</gene>
<protein>
    <submittedName>
        <fullName evidence="10">Right-handed parallel beta-helix repeat-containing protein</fullName>
    </submittedName>
</protein>
<dbReference type="PANTHER" id="PTHR40088:SF1">
    <property type="entry name" value="PECTATE LYASE PEL9"/>
    <property type="match status" value="1"/>
</dbReference>
<dbReference type="GO" id="GO:0005576">
    <property type="term" value="C:extracellular region"/>
    <property type="evidence" value="ECO:0007669"/>
    <property type="project" value="UniProtKB-SubCell"/>
</dbReference>
<keyword evidence="5" id="KW-0732">Signal</keyword>
<keyword evidence="3" id="KW-0964">Secreted</keyword>
<evidence type="ECO:0000313" key="11">
    <source>
        <dbReference type="Proteomes" id="UP001155483"/>
    </source>
</evidence>
<dbReference type="SMART" id="SM00710">
    <property type="entry name" value="PbH1"/>
    <property type="match status" value="9"/>
</dbReference>
<dbReference type="InterPro" id="IPR012334">
    <property type="entry name" value="Pectin_lyas_fold"/>
</dbReference>
<evidence type="ECO:0000256" key="8">
    <source>
        <dbReference type="ARBA" id="ARBA00038263"/>
    </source>
</evidence>
<dbReference type="AlphaFoldDB" id="A0A9X2XP69"/>
<dbReference type="RefSeq" id="WP_279297534.1">
    <property type="nucleotide sequence ID" value="NZ_JAOTIF010000009.1"/>
</dbReference>
<evidence type="ECO:0000256" key="2">
    <source>
        <dbReference type="ARBA" id="ARBA00004613"/>
    </source>
</evidence>
<dbReference type="GO" id="GO:0046872">
    <property type="term" value="F:metal ion binding"/>
    <property type="evidence" value="ECO:0007669"/>
    <property type="project" value="UniProtKB-KW"/>
</dbReference>
<reference evidence="10" key="1">
    <citation type="submission" date="2022-09" db="EMBL/GenBank/DDBJ databases">
        <authorList>
            <person name="Yuan C."/>
            <person name="Ke Z."/>
        </authorList>
    </citation>
    <scope>NUCLEOTIDE SEQUENCE</scope>
    <source>
        <strain evidence="10">LB-8</strain>
    </source>
</reference>
<evidence type="ECO:0000256" key="4">
    <source>
        <dbReference type="ARBA" id="ARBA00022723"/>
    </source>
</evidence>
<organism evidence="10 11">
    <name type="scientific">Paraflavisolibacter caeni</name>
    <dbReference type="NCBI Taxonomy" id="2982496"/>
    <lineage>
        <taxon>Bacteria</taxon>
        <taxon>Pseudomonadati</taxon>
        <taxon>Bacteroidota</taxon>
        <taxon>Chitinophagia</taxon>
        <taxon>Chitinophagales</taxon>
        <taxon>Chitinophagaceae</taxon>
        <taxon>Paraflavisolibacter</taxon>
    </lineage>
</organism>
<comment type="subcellular location">
    <subcellularLocation>
        <location evidence="2">Secreted</location>
    </subcellularLocation>
</comment>
<name>A0A9X2XP69_9BACT</name>
<dbReference type="InterPro" id="IPR039448">
    <property type="entry name" value="Beta_helix"/>
</dbReference>
<feature type="domain" description="Right handed beta helix" evidence="9">
    <location>
        <begin position="218"/>
        <end position="351"/>
    </location>
</feature>
<dbReference type="Gene3D" id="2.160.20.10">
    <property type="entry name" value="Single-stranded right-handed beta-helix, Pectin lyase-like"/>
    <property type="match status" value="1"/>
</dbReference>
<sequence length="522" mass="56746">MSNKILRLLFILIVAVLVSAKPLVVCSAFGNTYYVANNGNDSNPGTLERPLKTLRKVNEIKLKAGDTILFKGGETFDGMLELIVQGSNNKPVVISSYEKGAATINGGNKEAIIIKGSYFQLSNINARGAGRKTGNSTNGVSLIEASYASIENVNTQGFQKSGLDLYDCNSIQVKNVYALENGFSGINIGGSDKKKSRNILVKNCNAENNPGDPTMLENHSGNGILIAHSDSVTIDHCTATNNGWDMPRIGNGPVGIWAYESDHVLIQYCISYRNRTAKGAKDGGGFDLDGGVTNSVIQYCLSYENEGAGYGLFQYAGASLWYNNTVRYCISINDATSTEGSGGIFFWNGSDDSVQLADCIVHNNLVYSTHAPAIEFEPSSKNKNIFLYNNIFIGAEQIVNGPSSGEKFIGNVWWTTGGDIRFRGYKNLFVWADETGQEKWNGQLAGRQIDPLLKGPFTTKLIDPNQLHTLTNYTLQSSSPLINTGLNLKALFENPTASHDFYGTPIPQGINPEPGVFEWKEN</sequence>